<comment type="catalytic activity">
    <reaction evidence="6 7">
        <text>Release of N-terminal amino acids, preferentially methionine, from peptides and arylamides.</text>
        <dbReference type="EC" id="3.4.11.18"/>
    </reaction>
</comment>
<dbReference type="eggNOG" id="COG0024">
    <property type="taxonomic scope" value="Bacteria"/>
</dbReference>
<dbReference type="Pfam" id="PF00557">
    <property type="entry name" value="Peptidase_M24"/>
    <property type="match status" value="1"/>
</dbReference>
<evidence type="ECO:0000256" key="6">
    <source>
        <dbReference type="HAMAP-Rule" id="MF_01974"/>
    </source>
</evidence>
<evidence type="ECO:0000256" key="5">
    <source>
        <dbReference type="ARBA" id="ARBA00022801"/>
    </source>
</evidence>
<evidence type="ECO:0000256" key="4">
    <source>
        <dbReference type="ARBA" id="ARBA00022723"/>
    </source>
</evidence>
<dbReference type="InterPro" id="IPR002467">
    <property type="entry name" value="Pept_M24A_MAP1"/>
</dbReference>
<dbReference type="PATRIC" id="fig|880071.3.peg.2569"/>
<dbReference type="GO" id="GO:0070006">
    <property type="term" value="F:metalloaminopeptidase activity"/>
    <property type="evidence" value="ECO:0007669"/>
    <property type="project" value="UniProtKB-UniRule"/>
</dbReference>
<dbReference type="STRING" id="880071.Fleli_2579"/>
<evidence type="ECO:0000256" key="7">
    <source>
        <dbReference type="RuleBase" id="RU003653"/>
    </source>
</evidence>
<name>I4ALV8_BERLS</name>
<keyword evidence="5 6" id="KW-0378">Hydrolase</keyword>
<dbReference type="AlphaFoldDB" id="I4ALV8"/>
<dbReference type="EC" id="3.4.11.18" evidence="6 7"/>
<dbReference type="PANTHER" id="PTHR43330">
    <property type="entry name" value="METHIONINE AMINOPEPTIDASE"/>
    <property type="match status" value="1"/>
</dbReference>
<evidence type="ECO:0000313" key="10">
    <source>
        <dbReference type="Proteomes" id="UP000006054"/>
    </source>
</evidence>
<feature type="binding site" evidence="6">
    <location>
        <position position="170"/>
    </location>
    <ligand>
        <name>a divalent metal cation</name>
        <dbReference type="ChEBI" id="CHEBI:60240"/>
        <label>2</label>
        <note>catalytic</note>
    </ligand>
</feature>
<feature type="domain" description="Peptidase M24" evidence="8">
    <location>
        <begin position="13"/>
        <end position="238"/>
    </location>
</feature>
<dbReference type="PRINTS" id="PR00599">
    <property type="entry name" value="MAPEPTIDASE"/>
</dbReference>
<proteinExistence type="inferred from homology"/>
<evidence type="ECO:0000313" key="9">
    <source>
        <dbReference type="EMBL" id="AFM04943.1"/>
    </source>
</evidence>
<dbReference type="Proteomes" id="UP000006054">
    <property type="component" value="Chromosome"/>
</dbReference>
<feature type="binding site" evidence="6">
    <location>
        <position position="234"/>
    </location>
    <ligand>
        <name>a divalent metal cation</name>
        <dbReference type="ChEBI" id="CHEBI:60240"/>
        <label>1</label>
    </ligand>
</feature>
<dbReference type="GO" id="GO:0006508">
    <property type="term" value="P:proteolysis"/>
    <property type="evidence" value="ECO:0007669"/>
    <property type="project" value="UniProtKB-KW"/>
</dbReference>
<feature type="binding site" evidence="6">
    <location>
        <position position="107"/>
    </location>
    <ligand>
        <name>a divalent metal cation</name>
        <dbReference type="ChEBI" id="CHEBI:60240"/>
        <label>1</label>
    </ligand>
</feature>
<dbReference type="SUPFAM" id="SSF55920">
    <property type="entry name" value="Creatinase/aminopeptidase"/>
    <property type="match status" value="1"/>
</dbReference>
<dbReference type="HAMAP" id="MF_01974">
    <property type="entry name" value="MetAP_1"/>
    <property type="match status" value="1"/>
</dbReference>
<comment type="cofactor">
    <cofactor evidence="6">
        <name>Co(2+)</name>
        <dbReference type="ChEBI" id="CHEBI:48828"/>
    </cofactor>
    <cofactor evidence="6">
        <name>Zn(2+)</name>
        <dbReference type="ChEBI" id="CHEBI:29105"/>
    </cofactor>
    <cofactor evidence="6">
        <name>Mn(2+)</name>
        <dbReference type="ChEBI" id="CHEBI:29035"/>
    </cofactor>
    <cofactor evidence="6">
        <name>Fe(2+)</name>
        <dbReference type="ChEBI" id="CHEBI:29033"/>
    </cofactor>
    <text evidence="6">Binds 2 divalent metal cations per subunit. Has a high-affinity and a low affinity metal-binding site. The true nature of the physiological cofactor is under debate. The enzyme is active with cobalt, zinc, manganese or divalent iron ions. Most likely, methionine aminopeptidases function as mononuclear Fe(2+)-metalloproteases under physiological conditions, and the catalytically relevant metal-binding site has been assigned to the histidine-containing high-affinity site.</text>
</comment>
<dbReference type="Gene3D" id="3.90.230.10">
    <property type="entry name" value="Creatinase/methionine aminopeptidase superfamily"/>
    <property type="match status" value="1"/>
</dbReference>
<dbReference type="PANTHER" id="PTHR43330:SF27">
    <property type="entry name" value="METHIONINE AMINOPEPTIDASE"/>
    <property type="match status" value="1"/>
</dbReference>
<protein>
    <recommendedName>
        <fullName evidence="6 7">Methionine aminopeptidase</fullName>
        <shortName evidence="6">MAP</shortName>
        <shortName evidence="6">MetAP</shortName>
        <ecNumber evidence="6 7">3.4.11.18</ecNumber>
    </recommendedName>
    <alternativeName>
        <fullName evidence="6">Peptidase M</fullName>
    </alternativeName>
</protein>
<evidence type="ECO:0000256" key="1">
    <source>
        <dbReference type="ARBA" id="ARBA00002521"/>
    </source>
</evidence>
<comment type="similarity">
    <text evidence="6">Belongs to the peptidase M24A family. Methionine aminopeptidase type 1 subfamily.</text>
</comment>
<reference evidence="10" key="1">
    <citation type="submission" date="2012-06" db="EMBL/GenBank/DDBJ databases">
        <title>The complete genome of Flexibacter litoralis DSM 6794.</title>
        <authorList>
            <person name="Lucas S."/>
            <person name="Copeland A."/>
            <person name="Lapidus A."/>
            <person name="Glavina del Rio T."/>
            <person name="Dalin E."/>
            <person name="Tice H."/>
            <person name="Bruce D."/>
            <person name="Goodwin L."/>
            <person name="Pitluck S."/>
            <person name="Peters L."/>
            <person name="Ovchinnikova G."/>
            <person name="Lu M."/>
            <person name="Kyrpides N."/>
            <person name="Mavromatis K."/>
            <person name="Ivanova N."/>
            <person name="Brettin T."/>
            <person name="Detter J.C."/>
            <person name="Han C."/>
            <person name="Larimer F."/>
            <person name="Land M."/>
            <person name="Hauser L."/>
            <person name="Markowitz V."/>
            <person name="Cheng J.-F."/>
            <person name="Hugenholtz P."/>
            <person name="Woyke T."/>
            <person name="Wu D."/>
            <person name="Spring S."/>
            <person name="Lang E."/>
            <person name="Kopitz M."/>
            <person name="Brambilla E."/>
            <person name="Klenk H.-P."/>
            <person name="Eisen J.A."/>
        </authorList>
    </citation>
    <scope>NUCLEOTIDE SEQUENCE [LARGE SCALE GENOMIC DNA]</scope>
    <source>
        <strain evidence="10">ATCC 23117 / DSM 6794 / NBRC 15988 / NCIMB 1366 / Sio-4</strain>
    </source>
</reference>
<sequence>MGKIIYKTAQDLEKMRASADLLGRTHAEVAKRVMPGITTLELDKIAFEFIKDNGAVPSFLGLYGCPSSLLTSVNDQVVHGLPNNRPLKSGDIVSIDCGVLLNGFHSDSAYTYEIGEVSPEIKNLLKATKEALYLGIEQLVFGNRIGDISHAIQKHTEAKGYSVVRELVGHGVGRSLHEAPEVPNFGKPKKGDKIRNGLVIAIEPMINLGAKAVVQASDGWTIMTRDGKPSAHFEHTVALVDGKPEILTTFKYIEQAIKIFHS</sequence>
<keyword evidence="4 6" id="KW-0479">Metal-binding</keyword>
<feature type="binding site" evidence="6">
    <location>
        <position position="177"/>
    </location>
    <ligand>
        <name>substrate</name>
    </ligand>
</feature>
<dbReference type="InterPro" id="IPR001714">
    <property type="entry name" value="Pept_M24_MAP"/>
</dbReference>
<organism evidence="9 10">
    <name type="scientific">Bernardetia litoralis (strain ATCC 23117 / DSM 6794 / NBRC 15988 / NCIMB 1366 / Fx l1 / Sio-4)</name>
    <name type="common">Flexibacter litoralis</name>
    <dbReference type="NCBI Taxonomy" id="880071"/>
    <lineage>
        <taxon>Bacteria</taxon>
        <taxon>Pseudomonadati</taxon>
        <taxon>Bacteroidota</taxon>
        <taxon>Cytophagia</taxon>
        <taxon>Cytophagales</taxon>
        <taxon>Bernardetiaceae</taxon>
        <taxon>Bernardetia</taxon>
    </lineage>
</organism>
<keyword evidence="2 6" id="KW-0031">Aminopeptidase</keyword>
<dbReference type="OrthoDB" id="9802055at2"/>
<accession>I4ALV8</accession>
<dbReference type="RefSeq" id="WP_014798380.1">
    <property type="nucleotide sequence ID" value="NC_018018.1"/>
</dbReference>
<keyword evidence="3 6" id="KW-0645">Protease</keyword>
<feature type="binding site" evidence="6">
    <location>
        <position position="96"/>
    </location>
    <ligand>
        <name>a divalent metal cation</name>
        <dbReference type="ChEBI" id="CHEBI:60240"/>
        <label>1</label>
    </ligand>
</feature>
<evidence type="ECO:0000259" key="8">
    <source>
        <dbReference type="Pfam" id="PF00557"/>
    </source>
</evidence>
<feature type="binding site" evidence="6">
    <location>
        <position position="79"/>
    </location>
    <ligand>
        <name>substrate</name>
    </ligand>
</feature>
<dbReference type="NCBIfam" id="TIGR00500">
    <property type="entry name" value="met_pdase_I"/>
    <property type="match status" value="1"/>
</dbReference>
<dbReference type="CDD" id="cd01086">
    <property type="entry name" value="MetAP1"/>
    <property type="match status" value="1"/>
</dbReference>
<feature type="binding site" evidence="6">
    <location>
        <position position="234"/>
    </location>
    <ligand>
        <name>a divalent metal cation</name>
        <dbReference type="ChEBI" id="CHEBI:60240"/>
        <label>2</label>
        <note>catalytic</note>
    </ligand>
</feature>
<keyword evidence="10" id="KW-1185">Reference proteome</keyword>
<dbReference type="KEGG" id="fli:Fleli_2579"/>
<evidence type="ECO:0000256" key="2">
    <source>
        <dbReference type="ARBA" id="ARBA00022438"/>
    </source>
</evidence>
<feature type="binding site" evidence="6">
    <location>
        <position position="107"/>
    </location>
    <ligand>
        <name>a divalent metal cation</name>
        <dbReference type="ChEBI" id="CHEBI:60240"/>
        <label>2</label>
        <note>catalytic</note>
    </ligand>
</feature>
<comment type="subunit">
    <text evidence="6">Monomer.</text>
</comment>
<dbReference type="InterPro" id="IPR036005">
    <property type="entry name" value="Creatinase/aminopeptidase-like"/>
</dbReference>
<dbReference type="EMBL" id="CP003345">
    <property type="protein sequence ID" value="AFM04943.1"/>
    <property type="molecule type" value="Genomic_DNA"/>
</dbReference>
<dbReference type="GO" id="GO:0004239">
    <property type="term" value="F:initiator methionyl aminopeptidase activity"/>
    <property type="evidence" value="ECO:0007669"/>
    <property type="project" value="UniProtKB-UniRule"/>
</dbReference>
<evidence type="ECO:0000256" key="3">
    <source>
        <dbReference type="ARBA" id="ARBA00022670"/>
    </source>
</evidence>
<feature type="binding site" evidence="6">
    <location>
        <position position="203"/>
    </location>
    <ligand>
        <name>a divalent metal cation</name>
        <dbReference type="ChEBI" id="CHEBI:60240"/>
        <label>2</label>
        <note>catalytic</note>
    </ligand>
</feature>
<dbReference type="HOGENOM" id="CLU_015857_0_1_10"/>
<dbReference type="InterPro" id="IPR000994">
    <property type="entry name" value="Pept_M24"/>
</dbReference>
<dbReference type="GO" id="GO:0005829">
    <property type="term" value="C:cytosol"/>
    <property type="evidence" value="ECO:0007669"/>
    <property type="project" value="TreeGrafter"/>
</dbReference>
<gene>
    <name evidence="6" type="primary">map</name>
    <name evidence="9" type="ordered locus">Fleli_2579</name>
</gene>
<dbReference type="GO" id="GO:0046872">
    <property type="term" value="F:metal ion binding"/>
    <property type="evidence" value="ECO:0007669"/>
    <property type="project" value="UniProtKB-UniRule"/>
</dbReference>
<comment type="function">
    <text evidence="1 6">Removes the N-terminal methionine from nascent proteins. The N-terminal methionine is often cleaved when the second residue in the primary sequence is small and uncharged (Met-Ala-, Cys, Gly, Pro, Ser, Thr, or Val). Requires deformylation of the N(alpha)-formylated initiator methionine before it can be hydrolyzed.</text>
</comment>